<dbReference type="Proteomes" id="UP000030106">
    <property type="component" value="Unassembled WGS sequence"/>
</dbReference>
<dbReference type="InterPro" id="IPR017907">
    <property type="entry name" value="Znf_RING_CS"/>
</dbReference>
<evidence type="ECO:0000313" key="6">
    <source>
        <dbReference type="Proteomes" id="UP000030106"/>
    </source>
</evidence>
<dbReference type="HOGENOM" id="CLU_959832_0_0_1"/>
<keyword evidence="3" id="KW-0862">Zinc</keyword>
<dbReference type="OrthoDB" id="4866687at2759"/>
<feature type="compositionally biased region" description="Pro residues" evidence="4">
    <location>
        <begin position="27"/>
        <end position="44"/>
    </location>
</feature>
<evidence type="ECO:0000256" key="4">
    <source>
        <dbReference type="SAM" id="MobiDB-lite"/>
    </source>
</evidence>
<evidence type="ECO:0008006" key="7">
    <source>
        <dbReference type="Google" id="ProtNLM"/>
    </source>
</evidence>
<dbReference type="AlphaFoldDB" id="A0A0A2VDR4"/>
<protein>
    <recommendedName>
        <fullName evidence="7">RING-type domain-containing protein</fullName>
    </recommendedName>
</protein>
<sequence>MSQQQLPFGYLSHIDSYMATVNAFTAPPQPQPAAQPPPPPPPPSSSAALTTTTALATTTTLPDCFRTLRCDGCEMLFAEAAPDELRWTFPCRHVYCVACAAHARAAALRSNVLCHRCANIIVRRLDNPPCTHQIPAVAFDVRRPDAFPGFPERYKLALGQRTGPKCQRCWLVARLQSVSYRIAQRYRVQDWGFPGELYACVQVDRQRMVHGMRGELPEVEVDTEGDVELCRAGIREELSQIASDICGGLGQVPMEPNFDPRGHIVVQYRLRGFAQWMSKNGIDVRSMPVGLRAAVYGECGREWERYSDSR</sequence>
<evidence type="ECO:0000256" key="2">
    <source>
        <dbReference type="ARBA" id="ARBA00022771"/>
    </source>
</evidence>
<evidence type="ECO:0000256" key="1">
    <source>
        <dbReference type="ARBA" id="ARBA00022723"/>
    </source>
</evidence>
<comment type="caution">
    <text evidence="5">The sequence shown here is derived from an EMBL/GenBank/DDBJ whole genome shotgun (WGS) entry which is preliminary data.</text>
</comment>
<dbReference type="EMBL" id="ANFO01001110">
    <property type="protein sequence ID" value="KGQ04210.1"/>
    <property type="molecule type" value="Genomic_DNA"/>
</dbReference>
<organism evidence="5 6">
    <name type="scientific">Beauveria bassiana D1-5</name>
    <dbReference type="NCBI Taxonomy" id="1245745"/>
    <lineage>
        <taxon>Eukaryota</taxon>
        <taxon>Fungi</taxon>
        <taxon>Dikarya</taxon>
        <taxon>Ascomycota</taxon>
        <taxon>Pezizomycotina</taxon>
        <taxon>Sordariomycetes</taxon>
        <taxon>Hypocreomycetidae</taxon>
        <taxon>Hypocreales</taxon>
        <taxon>Cordycipitaceae</taxon>
        <taxon>Beauveria</taxon>
    </lineage>
</organism>
<evidence type="ECO:0000313" key="5">
    <source>
        <dbReference type="EMBL" id="KGQ04210.1"/>
    </source>
</evidence>
<name>A0A0A2VDR4_BEABA</name>
<evidence type="ECO:0000256" key="3">
    <source>
        <dbReference type="ARBA" id="ARBA00022833"/>
    </source>
</evidence>
<gene>
    <name evidence="5" type="ORF">BBAD15_g10547</name>
</gene>
<keyword evidence="1" id="KW-0479">Metal-binding</keyword>
<accession>A0A0A2VDR4</accession>
<reference evidence="5 6" key="1">
    <citation type="submission" date="2012-10" db="EMBL/GenBank/DDBJ databases">
        <title>Genome sequencing and analysis of entomopathogenic fungi Beauveria bassiana D1-5.</title>
        <authorList>
            <person name="Li Q."/>
            <person name="Wang L."/>
            <person name="Zhang Z."/>
            <person name="Wang Q."/>
            <person name="Ren J."/>
            <person name="Wang M."/>
            <person name="Xu W."/>
            <person name="Wang J."/>
            <person name="Lu Y."/>
            <person name="Du Q."/>
            <person name="Sun Z."/>
        </authorList>
    </citation>
    <scope>NUCLEOTIDE SEQUENCE [LARGE SCALE GENOMIC DNA]</scope>
    <source>
        <strain evidence="5 6">D1-5</strain>
    </source>
</reference>
<keyword evidence="2" id="KW-0863">Zinc-finger</keyword>
<feature type="region of interest" description="Disordered" evidence="4">
    <location>
        <begin position="25"/>
        <end position="48"/>
    </location>
</feature>
<proteinExistence type="predicted"/>
<dbReference type="PROSITE" id="PS00518">
    <property type="entry name" value="ZF_RING_1"/>
    <property type="match status" value="1"/>
</dbReference>
<dbReference type="GO" id="GO:0008270">
    <property type="term" value="F:zinc ion binding"/>
    <property type="evidence" value="ECO:0007669"/>
    <property type="project" value="UniProtKB-KW"/>
</dbReference>